<dbReference type="Proteomes" id="UP000286134">
    <property type="component" value="Unassembled WGS sequence"/>
</dbReference>
<evidence type="ECO:0000313" key="2">
    <source>
        <dbReference type="Proteomes" id="UP000286134"/>
    </source>
</evidence>
<proteinExistence type="predicted"/>
<gene>
    <name evidence="1" type="ORF">OnM2_004040</name>
</gene>
<name>A0A420I7L7_9PEZI</name>
<evidence type="ECO:0000313" key="1">
    <source>
        <dbReference type="EMBL" id="RKF65655.1"/>
    </source>
</evidence>
<comment type="caution">
    <text evidence="1">The sequence shown here is derived from an EMBL/GenBank/DDBJ whole genome shotgun (WGS) entry which is preliminary data.</text>
</comment>
<sequence length="99" mass="11063">MIEGFEIVMRSEFPTRAPSIRDERFLQGDVGSFIQGHDEILWEFAPIETIALSGIISAFMGGLKDVKIRTTVMMKPILVSGSLRTAYEATKDIKATVER</sequence>
<dbReference type="AlphaFoldDB" id="A0A420I7L7"/>
<reference evidence="1 2" key="1">
    <citation type="journal article" date="2018" name="BMC Genomics">
        <title>Comparative genome analyses reveal sequence features reflecting distinct modes of host-adaptation between dicot and monocot powdery mildew.</title>
        <authorList>
            <person name="Wu Y."/>
            <person name="Ma X."/>
            <person name="Pan Z."/>
            <person name="Kale S.D."/>
            <person name="Song Y."/>
            <person name="King H."/>
            <person name="Zhang Q."/>
            <person name="Presley C."/>
            <person name="Deng X."/>
            <person name="Wei C.I."/>
            <person name="Xiao S."/>
        </authorList>
    </citation>
    <scope>NUCLEOTIDE SEQUENCE [LARGE SCALE GENOMIC DNA]</scope>
    <source>
        <strain evidence="1">UMSG2</strain>
    </source>
</reference>
<keyword evidence="2" id="KW-1185">Reference proteome</keyword>
<dbReference type="EMBL" id="MCFK01000479">
    <property type="protein sequence ID" value="RKF65655.1"/>
    <property type="molecule type" value="Genomic_DNA"/>
</dbReference>
<accession>A0A420I7L7</accession>
<organism evidence="1 2">
    <name type="scientific">Erysiphe neolycopersici</name>
    <dbReference type="NCBI Taxonomy" id="212602"/>
    <lineage>
        <taxon>Eukaryota</taxon>
        <taxon>Fungi</taxon>
        <taxon>Dikarya</taxon>
        <taxon>Ascomycota</taxon>
        <taxon>Pezizomycotina</taxon>
        <taxon>Leotiomycetes</taxon>
        <taxon>Erysiphales</taxon>
        <taxon>Erysiphaceae</taxon>
        <taxon>Erysiphe</taxon>
    </lineage>
</organism>
<protein>
    <submittedName>
        <fullName evidence="1">Uncharacterized protein</fullName>
    </submittedName>
</protein>